<evidence type="ECO:0000256" key="1">
    <source>
        <dbReference type="SAM" id="MobiDB-lite"/>
    </source>
</evidence>
<protein>
    <submittedName>
        <fullName evidence="4">WW domain binding protein 1 like</fullName>
    </submittedName>
    <submittedName>
        <fullName evidence="6">WW domain binding protein 1-like isoform X1</fullName>
    </submittedName>
</protein>
<keyword evidence="2" id="KW-1133">Transmembrane helix</keyword>
<feature type="compositionally biased region" description="Acidic residues" evidence="1">
    <location>
        <begin position="310"/>
        <end position="322"/>
    </location>
</feature>
<gene>
    <name evidence="6" type="primary">wbp1l</name>
</gene>
<proteinExistence type="predicted"/>
<dbReference type="Proteomes" id="UP000694891">
    <property type="component" value="Unplaced"/>
</dbReference>
<keyword evidence="2" id="KW-0812">Transmembrane</keyword>
<feature type="signal peptide" evidence="3">
    <location>
        <begin position="1"/>
        <end position="19"/>
    </location>
</feature>
<feature type="compositionally biased region" description="Basic and acidic residues" evidence="1">
    <location>
        <begin position="229"/>
        <end position="240"/>
    </location>
</feature>
<dbReference type="GeneTree" id="ENSGT00950000183109"/>
<evidence type="ECO:0000313" key="5">
    <source>
        <dbReference type="Proteomes" id="UP000694891"/>
    </source>
</evidence>
<organism evidence="4">
    <name type="scientific">Stegastes partitus</name>
    <name type="common">bicolor damselfish</name>
    <dbReference type="NCBI Taxonomy" id="144197"/>
    <lineage>
        <taxon>Eukaryota</taxon>
        <taxon>Metazoa</taxon>
        <taxon>Chordata</taxon>
        <taxon>Craniata</taxon>
        <taxon>Vertebrata</taxon>
        <taxon>Euteleostomi</taxon>
        <taxon>Actinopterygii</taxon>
        <taxon>Neopterygii</taxon>
        <taxon>Teleostei</taxon>
        <taxon>Neoteleostei</taxon>
        <taxon>Acanthomorphata</taxon>
        <taxon>Ovalentaria</taxon>
        <taxon>Pomacentridae</taxon>
        <taxon>Stegastes</taxon>
    </lineage>
</organism>
<feature type="region of interest" description="Disordered" evidence="1">
    <location>
        <begin position="135"/>
        <end position="240"/>
    </location>
</feature>
<sequence length="391" mass="43126">MRSACSRLKMGLFLHAVGSVTPTESAADRSLLHCEGVNNQSYICESGHCCGESQCCSYYYELWWFWLVWAIIFILSCCCVCHHRRTKHRLQQQQRQHEINLIAYREAHNYPSMPFYFRFLPNYLLPDYEEVVNRPPTPPPPYSALHTGPSSVATSPLAPEQQEGHCPAIQSSPVPPITDTLCCRSSIEDPQPPTLDFRPKPDNKPIQTAQDSGRILLSDGLNREGLTSQEKRSGDESCKDPLLKDHNLLEGCAEDKDRLPNGRRRRFTGDSGIEVCVCSTRGSGGCSGTGGTGQEGKEPRELESLLGREVDDDDNEEEEAGDFCDSCGHRASFSVEDDQAPGGQERRAGRGPTGTPHHIGSGSLHPPVCLLLHTINEQEGPGHSTSTEPQG</sequence>
<dbReference type="GeneID" id="103362549"/>
<dbReference type="Pfam" id="PF11669">
    <property type="entry name" value="WBP-1"/>
    <property type="match status" value="1"/>
</dbReference>
<dbReference type="OrthoDB" id="10070083at2759"/>
<keyword evidence="5" id="KW-1185">Reference proteome</keyword>
<keyword evidence="2" id="KW-0472">Membrane</keyword>
<accession>A0A3B5ATX6</accession>
<evidence type="ECO:0000256" key="2">
    <source>
        <dbReference type="SAM" id="Phobius"/>
    </source>
</evidence>
<dbReference type="Ensembl" id="ENSSPAT00000025287.1">
    <property type="protein sequence ID" value="ENSSPAP00000024878.1"/>
    <property type="gene ID" value="ENSSPAG00000018811.1"/>
</dbReference>
<reference evidence="6" key="2">
    <citation type="submission" date="2025-04" db="UniProtKB">
        <authorList>
            <consortium name="RefSeq"/>
        </authorList>
    </citation>
    <scope>IDENTIFICATION</scope>
</reference>
<dbReference type="STRING" id="144197.ENSSPAP00000024878"/>
<dbReference type="InterPro" id="IPR051994">
    <property type="entry name" value="WW_domain-binding"/>
</dbReference>
<name>A0A3B5ATX6_9TELE</name>
<evidence type="ECO:0000256" key="3">
    <source>
        <dbReference type="SAM" id="SignalP"/>
    </source>
</evidence>
<feature type="region of interest" description="Disordered" evidence="1">
    <location>
        <begin position="309"/>
        <end position="391"/>
    </location>
</feature>
<evidence type="ECO:0000313" key="6">
    <source>
        <dbReference type="RefSeq" id="XP_008287150.1"/>
    </source>
</evidence>
<dbReference type="PANTHER" id="PTHR16209">
    <property type="entry name" value="VESICULAR, OVEREXPRESSED IN CANCER, PROSURVIVAL PROTEIN 1"/>
    <property type="match status" value="1"/>
</dbReference>
<feature type="transmembrane region" description="Helical" evidence="2">
    <location>
        <begin position="63"/>
        <end position="81"/>
    </location>
</feature>
<dbReference type="PANTHER" id="PTHR16209:SF4">
    <property type="entry name" value="WW DOMAIN BINDING PROTEIN 1-LIKE"/>
    <property type="match status" value="1"/>
</dbReference>
<reference evidence="4" key="1">
    <citation type="submission" date="2023-09" db="UniProtKB">
        <authorList>
            <consortium name="Ensembl"/>
        </authorList>
    </citation>
    <scope>IDENTIFICATION</scope>
</reference>
<dbReference type="CTD" id="553658"/>
<dbReference type="RefSeq" id="XP_008287150.1">
    <property type="nucleotide sequence ID" value="XM_008288928.1"/>
</dbReference>
<dbReference type="AlphaFoldDB" id="A0A3B5ATX6"/>
<evidence type="ECO:0000313" key="4">
    <source>
        <dbReference type="Ensembl" id="ENSSPAP00000024878.1"/>
    </source>
</evidence>
<feature type="chain" id="PRO_5044592000" evidence="3">
    <location>
        <begin position="20"/>
        <end position="391"/>
    </location>
</feature>
<dbReference type="InterPro" id="IPR021684">
    <property type="entry name" value="WBP1-like"/>
</dbReference>
<keyword evidence="3" id="KW-0732">Signal</keyword>